<keyword evidence="3" id="KW-1133">Transmembrane helix</keyword>
<dbReference type="InterPro" id="IPR003609">
    <property type="entry name" value="Pan_app"/>
</dbReference>
<evidence type="ECO:0000256" key="1">
    <source>
        <dbReference type="ARBA" id="ARBA00022737"/>
    </source>
</evidence>
<dbReference type="OrthoDB" id="9971951at2759"/>
<dbReference type="Gene3D" id="3.50.4.10">
    <property type="entry name" value="Hepatocyte Growth Factor"/>
    <property type="match status" value="1"/>
</dbReference>
<dbReference type="EMBL" id="CAJNOJ010000063">
    <property type="protein sequence ID" value="CAF1004434.1"/>
    <property type="molecule type" value="Genomic_DNA"/>
</dbReference>
<protein>
    <recommendedName>
        <fullName evidence="4">Apple domain-containing protein</fullName>
    </recommendedName>
</protein>
<dbReference type="SMART" id="SM00223">
    <property type="entry name" value="APPLE"/>
    <property type="match status" value="1"/>
</dbReference>
<dbReference type="Proteomes" id="UP000663852">
    <property type="component" value="Unassembled WGS sequence"/>
</dbReference>
<proteinExistence type="predicted"/>
<name>A0A814V0Q0_ADIRI</name>
<evidence type="ECO:0000313" key="5">
    <source>
        <dbReference type="EMBL" id="CAF1004434.1"/>
    </source>
</evidence>
<accession>A0A814V0Q0</accession>
<sequence length="149" mass="16146">MHILIVIYSIVDLHPTVRFIKMNSSILAFVVVVILVISESNARSAKRKFLDEDSDDDFFADKRATSNTVQIISRCTSIIEGKDALGGEMTGVPTGSVRSAAACAVLCESFSGCDHWSFSKESGGCWLKDKPSQIQDNANTYTGTCTKSA</sequence>
<evidence type="ECO:0000313" key="7">
    <source>
        <dbReference type="Proteomes" id="UP000663828"/>
    </source>
</evidence>
<dbReference type="InterPro" id="IPR000177">
    <property type="entry name" value="Apple"/>
</dbReference>
<evidence type="ECO:0000313" key="6">
    <source>
        <dbReference type="EMBL" id="CAF1184771.1"/>
    </source>
</evidence>
<dbReference type="Proteomes" id="UP000663828">
    <property type="component" value="Unassembled WGS sequence"/>
</dbReference>
<dbReference type="GO" id="GO:0005576">
    <property type="term" value="C:extracellular region"/>
    <property type="evidence" value="ECO:0007669"/>
    <property type="project" value="InterPro"/>
</dbReference>
<keyword evidence="3" id="KW-0812">Transmembrane</keyword>
<feature type="transmembrane region" description="Helical" evidence="3">
    <location>
        <begin position="20"/>
        <end position="38"/>
    </location>
</feature>
<evidence type="ECO:0000259" key="4">
    <source>
        <dbReference type="SMART" id="SM00223"/>
    </source>
</evidence>
<dbReference type="EMBL" id="CAJNOR010001692">
    <property type="protein sequence ID" value="CAF1184771.1"/>
    <property type="molecule type" value="Genomic_DNA"/>
</dbReference>
<keyword evidence="7" id="KW-1185">Reference proteome</keyword>
<keyword evidence="2" id="KW-1015">Disulfide bond</keyword>
<evidence type="ECO:0000256" key="3">
    <source>
        <dbReference type="SAM" id="Phobius"/>
    </source>
</evidence>
<dbReference type="Pfam" id="PF14295">
    <property type="entry name" value="PAN_4"/>
    <property type="match status" value="1"/>
</dbReference>
<comment type="caution">
    <text evidence="6">The sequence shown here is derived from an EMBL/GenBank/DDBJ whole genome shotgun (WGS) entry which is preliminary data.</text>
</comment>
<keyword evidence="3" id="KW-0472">Membrane</keyword>
<dbReference type="GO" id="GO:0006508">
    <property type="term" value="P:proteolysis"/>
    <property type="evidence" value="ECO:0007669"/>
    <property type="project" value="InterPro"/>
</dbReference>
<organism evidence="6 7">
    <name type="scientific">Adineta ricciae</name>
    <name type="common">Rotifer</name>
    <dbReference type="NCBI Taxonomy" id="249248"/>
    <lineage>
        <taxon>Eukaryota</taxon>
        <taxon>Metazoa</taxon>
        <taxon>Spiralia</taxon>
        <taxon>Gnathifera</taxon>
        <taxon>Rotifera</taxon>
        <taxon>Eurotatoria</taxon>
        <taxon>Bdelloidea</taxon>
        <taxon>Adinetida</taxon>
        <taxon>Adinetidae</taxon>
        <taxon>Adineta</taxon>
    </lineage>
</organism>
<keyword evidence="1" id="KW-0677">Repeat</keyword>
<dbReference type="AlphaFoldDB" id="A0A814V0Q0"/>
<evidence type="ECO:0000256" key="2">
    <source>
        <dbReference type="ARBA" id="ARBA00023157"/>
    </source>
</evidence>
<feature type="domain" description="Apple" evidence="4">
    <location>
        <begin position="75"/>
        <end position="145"/>
    </location>
</feature>
<reference evidence="6" key="1">
    <citation type="submission" date="2021-02" db="EMBL/GenBank/DDBJ databases">
        <authorList>
            <person name="Nowell W R."/>
        </authorList>
    </citation>
    <scope>NUCLEOTIDE SEQUENCE</scope>
</reference>
<gene>
    <name evidence="5" type="ORF">EDS130_LOCUS15052</name>
    <name evidence="6" type="ORF">XAT740_LOCUS22778</name>
</gene>